<comment type="caution">
    <text evidence="1">The sequence shown here is derived from an EMBL/GenBank/DDBJ whole genome shotgun (WGS) entry which is preliminary data.</text>
</comment>
<accession>A0ABR1EM72</accession>
<organism evidence="1 2">
    <name type="scientific">Necator americanus</name>
    <name type="common">Human hookworm</name>
    <dbReference type="NCBI Taxonomy" id="51031"/>
    <lineage>
        <taxon>Eukaryota</taxon>
        <taxon>Metazoa</taxon>
        <taxon>Ecdysozoa</taxon>
        <taxon>Nematoda</taxon>
        <taxon>Chromadorea</taxon>
        <taxon>Rhabditida</taxon>
        <taxon>Rhabditina</taxon>
        <taxon>Rhabditomorpha</taxon>
        <taxon>Strongyloidea</taxon>
        <taxon>Ancylostomatidae</taxon>
        <taxon>Bunostominae</taxon>
        <taxon>Necator</taxon>
    </lineage>
</organism>
<dbReference type="EMBL" id="JAVFWL010000006">
    <property type="protein sequence ID" value="KAK6763638.1"/>
    <property type="molecule type" value="Genomic_DNA"/>
</dbReference>
<evidence type="ECO:0000313" key="1">
    <source>
        <dbReference type="EMBL" id="KAK6763638.1"/>
    </source>
</evidence>
<name>A0ABR1EM72_NECAM</name>
<sequence length="123" mass="14388">MDWLSVKQLFQREHFKTLLSLQLPSVPELEHVDRPTYAVREEQPTESEVLVCIQKMKKGKFYGDDGIRAGVLKYLPPSGIHEMTKIVRSVWIDERTPDSWIHAIFLLHMKLSVTDPRDCRRIS</sequence>
<reference evidence="1 2" key="1">
    <citation type="submission" date="2023-08" db="EMBL/GenBank/DDBJ databases">
        <title>A Necator americanus chromosomal reference genome.</title>
        <authorList>
            <person name="Ilik V."/>
            <person name="Petrzelkova K.J."/>
            <person name="Pardy F."/>
            <person name="Fuh T."/>
            <person name="Niatou-Singa F.S."/>
            <person name="Gouil Q."/>
            <person name="Baker L."/>
            <person name="Ritchie M.E."/>
            <person name="Jex A.R."/>
            <person name="Gazzola D."/>
            <person name="Li H."/>
            <person name="Toshio Fujiwara R."/>
            <person name="Zhan B."/>
            <person name="Aroian R.V."/>
            <person name="Pafco B."/>
            <person name="Schwarz E.M."/>
        </authorList>
    </citation>
    <scope>NUCLEOTIDE SEQUENCE [LARGE SCALE GENOMIC DNA]</scope>
    <source>
        <strain evidence="1 2">Aroian</strain>
        <tissue evidence="1">Whole animal</tissue>
    </source>
</reference>
<keyword evidence="2" id="KW-1185">Reference proteome</keyword>
<dbReference type="Proteomes" id="UP001303046">
    <property type="component" value="Unassembled WGS sequence"/>
</dbReference>
<gene>
    <name evidence="1" type="primary">Necator_chrX.g24255</name>
    <name evidence="1" type="ORF">RB195_024090</name>
</gene>
<proteinExistence type="predicted"/>
<evidence type="ECO:0000313" key="2">
    <source>
        <dbReference type="Proteomes" id="UP001303046"/>
    </source>
</evidence>
<protein>
    <submittedName>
        <fullName evidence="1">Uncharacterized protein</fullName>
    </submittedName>
</protein>